<dbReference type="Gene3D" id="3.40.830.10">
    <property type="entry name" value="LigB-like"/>
    <property type="match status" value="1"/>
</dbReference>
<dbReference type="InterPro" id="IPR004183">
    <property type="entry name" value="Xdiol_dOase_suB"/>
</dbReference>
<sequence length="260" mass="28224">MGSIDLAVIMPHPPILVPEIGKKQLELAKQSSRALAELVKKIKGQQFDTVIVITPHGEVGQASVPIYTSHVFEGSFSMFGLPKPVLNFRGEPDLARQIIKSCDFASSCNTSLLDHGALVPLSFLKPVLNKATILPIAIAYMPLAKLFEFGQSLAKTIKVSDKKVLLVASADMSHRLASNSPNGYSPRGKEFDEQLVQLVKNHDVKGLLNFDQPLADEAGQDALWSIAMLLGSLDGLNVKHQVLSYEGPFGVGYMVAEFET</sequence>
<accession>A0A2H0Y0G2</accession>
<proteinExistence type="predicted"/>
<dbReference type="GO" id="GO:0008198">
    <property type="term" value="F:ferrous iron binding"/>
    <property type="evidence" value="ECO:0007669"/>
    <property type="project" value="InterPro"/>
</dbReference>
<feature type="domain" description="Extradiol ring-cleavage dioxygenase class III enzyme subunit B" evidence="1">
    <location>
        <begin position="7"/>
        <end position="255"/>
    </location>
</feature>
<dbReference type="CDD" id="cd07951">
    <property type="entry name" value="ED_3B_N_AMMECR1"/>
    <property type="match status" value="1"/>
</dbReference>
<dbReference type="AlphaFoldDB" id="A0A2H0Y0G2"/>
<dbReference type="EMBL" id="PEYM01000044">
    <property type="protein sequence ID" value="PIS30913.1"/>
    <property type="molecule type" value="Genomic_DNA"/>
</dbReference>
<dbReference type="Pfam" id="PF02900">
    <property type="entry name" value="LigB"/>
    <property type="match status" value="1"/>
</dbReference>
<dbReference type="GO" id="GO:0016702">
    <property type="term" value="F:oxidoreductase activity, acting on single donors with incorporation of molecular oxygen, incorporation of two atoms of oxygen"/>
    <property type="evidence" value="ECO:0007669"/>
    <property type="project" value="UniProtKB-ARBA"/>
</dbReference>
<organism evidence="2 3">
    <name type="scientific">Candidatus Saganbacteria bacterium CG08_land_8_20_14_0_20_45_16</name>
    <dbReference type="NCBI Taxonomy" id="2014293"/>
    <lineage>
        <taxon>Bacteria</taxon>
        <taxon>Bacillati</taxon>
        <taxon>Saganbacteria</taxon>
    </lineage>
</organism>
<evidence type="ECO:0000259" key="1">
    <source>
        <dbReference type="Pfam" id="PF02900"/>
    </source>
</evidence>
<evidence type="ECO:0000313" key="2">
    <source>
        <dbReference type="EMBL" id="PIS30913.1"/>
    </source>
</evidence>
<reference evidence="2 3" key="1">
    <citation type="submission" date="2017-09" db="EMBL/GenBank/DDBJ databases">
        <title>Depth-based differentiation of microbial function through sediment-hosted aquifers and enrichment of novel symbionts in the deep terrestrial subsurface.</title>
        <authorList>
            <person name="Probst A.J."/>
            <person name="Ladd B."/>
            <person name="Jarett J.K."/>
            <person name="Geller-Mcgrath D.E."/>
            <person name="Sieber C.M."/>
            <person name="Emerson J.B."/>
            <person name="Anantharaman K."/>
            <person name="Thomas B.C."/>
            <person name="Malmstrom R."/>
            <person name="Stieglmeier M."/>
            <person name="Klingl A."/>
            <person name="Woyke T."/>
            <person name="Ryan C.M."/>
            <person name="Banfield J.F."/>
        </authorList>
    </citation>
    <scope>NUCLEOTIDE SEQUENCE [LARGE SCALE GENOMIC DNA]</scope>
    <source>
        <strain evidence="2">CG08_land_8_20_14_0_20_45_16</strain>
    </source>
</reference>
<protein>
    <submittedName>
        <fullName evidence="2">AmmeMemoRadiSam system protein B</fullName>
    </submittedName>
</protein>
<comment type="caution">
    <text evidence="2">The sequence shown here is derived from an EMBL/GenBank/DDBJ whole genome shotgun (WGS) entry which is preliminary data.</text>
</comment>
<gene>
    <name evidence="2" type="primary">amrB</name>
    <name evidence="2" type="ORF">COT42_02160</name>
</gene>
<name>A0A2H0Y0G2_UNCSA</name>
<evidence type="ECO:0000313" key="3">
    <source>
        <dbReference type="Proteomes" id="UP000231343"/>
    </source>
</evidence>
<dbReference type="SUPFAM" id="SSF53213">
    <property type="entry name" value="LigB-like"/>
    <property type="match status" value="1"/>
</dbReference>
<dbReference type="Proteomes" id="UP000231343">
    <property type="component" value="Unassembled WGS sequence"/>
</dbReference>
<dbReference type="NCBIfam" id="TIGR04336">
    <property type="entry name" value="AmmeMemoSam_B"/>
    <property type="match status" value="1"/>
</dbReference>